<reference evidence="2" key="1">
    <citation type="journal article" date="2020" name="mSystems">
        <title>Genome- and Community-Level Interaction Insights into Carbon Utilization and Element Cycling Functions of Hydrothermarchaeota in Hydrothermal Sediment.</title>
        <authorList>
            <person name="Zhou Z."/>
            <person name="Liu Y."/>
            <person name="Xu W."/>
            <person name="Pan J."/>
            <person name="Luo Z.H."/>
            <person name="Li M."/>
        </authorList>
    </citation>
    <scope>NUCLEOTIDE SEQUENCE [LARGE SCALE GENOMIC DNA]</scope>
    <source>
        <strain evidence="2">SpSt-69</strain>
    </source>
</reference>
<dbReference type="AlphaFoldDB" id="A0A7V3ZZH0"/>
<gene>
    <name evidence="2" type="ORF">ENU66_09115</name>
</gene>
<evidence type="ECO:0008006" key="3">
    <source>
        <dbReference type="Google" id="ProtNLM"/>
    </source>
</evidence>
<feature type="coiled-coil region" evidence="1">
    <location>
        <begin position="61"/>
        <end position="92"/>
    </location>
</feature>
<evidence type="ECO:0000256" key="1">
    <source>
        <dbReference type="SAM" id="Coils"/>
    </source>
</evidence>
<keyword evidence="1" id="KW-0175">Coiled coil</keyword>
<organism evidence="2">
    <name type="scientific">candidate division WOR-3 bacterium</name>
    <dbReference type="NCBI Taxonomy" id="2052148"/>
    <lineage>
        <taxon>Bacteria</taxon>
        <taxon>Bacteria division WOR-3</taxon>
    </lineage>
</organism>
<protein>
    <recommendedName>
        <fullName evidence="3">DUF5320 domain-containing protein</fullName>
    </recommendedName>
</protein>
<dbReference type="EMBL" id="DTDJ01000055">
    <property type="protein sequence ID" value="HGL18472.1"/>
    <property type="molecule type" value="Genomic_DNA"/>
</dbReference>
<name>A0A7V3ZZH0_UNCW3</name>
<comment type="caution">
    <text evidence="2">The sequence shown here is derived from an EMBL/GenBank/DDBJ whole genome shotgun (WGS) entry which is preliminary data.</text>
</comment>
<sequence length="92" mass="11032">MFGARYGWHLRGRWYPGFGPGWGWGRGWGFGPGLGLRTFYPRFVPPRGWCWWALFNEKEYLQAEKEAIEKYLEEIKGRLEEMEKESNQEKQL</sequence>
<accession>A0A7V3ZZH0</accession>
<proteinExistence type="predicted"/>
<evidence type="ECO:0000313" key="2">
    <source>
        <dbReference type="EMBL" id="HGL18472.1"/>
    </source>
</evidence>